<evidence type="ECO:0000313" key="6">
    <source>
        <dbReference type="Proteomes" id="UP001595807"/>
    </source>
</evidence>
<proteinExistence type="predicted"/>
<gene>
    <name evidence="5" type="ORF">ACFORF_05240</name>
</gene>
<dbReference type="EMBL" id="JBHRZV010000034">
    <property type="protein sequence ID" value="MFC3928005.1"/>
    <property type="molecule type" value="Genomic_DNA"/>
</dbReference>
<keyword evidence="2" id="KW-0378">Hydrolase</keyword>
<name>A0ABV8CVI6_9STRE</name>
<keyword evidence="4" id="KW-0812">Transmembrane</keyword>
<evidence type="ECO:0000256" key="1">
    <source>
        <dbReference type="ARBA" id="ARBA00022670"/>
    </source>
</evidence>
<protein>
    <submittedName>
        <fullName evidence="5">Class A sortase</fullName>
    </submittedName>
</protein>
<dbReference type="RefSeq" id="WP_380426161.1">
    <property type="nucleotide sequence ID" value="NZ_JBHRZV010000034.1"/>
</dbReference>
<keyword evidence="6" id="KW-1185">Reference proteome</keyword>
<keyword evidence="4" id="KW-1133">Transmembrane helix</keyword>
<comment type="caution">
    <text evidence="5">The sequence shown here is derived from an EMBL/GenBank/DDBJ whole genome shotgun (WGS) entry which is preliminary data.</text>
</comment>
<evidence type="ECO:0000313" key="5">
    <source>
        <dbReference type="EMBL" id="MFC3928005.1"/>
    </source>
</evidence>
<keyword evidence="1" id="KW-0645">Protease</keyword>
<dbReference type="NCBIfam" id="TIGR01076">
    <property type="entry name" value="sortase_fam"/>
    <property type="match status" value="1"/>
</dbReference>
<evidence type="ECO:0000256" key="3">
    <source>
        <dbReference type="ARBA" id="ARBA00022807"/>
    </source>
</evidence>
<dbReference type="CDD" id="cd06165">
    <property type="entry name" value="Sortase_A"/>
    <property type="match status" value="1"/>
</dbReference>
<organism evidence="5 6">
    <name type="scientific">Streptococcus caprae</name>
    <dbReference type="NCBI Taxonomy" id="1640501"/>
    <lineage>
        <taxon>Bacteria</taxon>
        <taxon>Bacillati</taxon>
        <taxon>Bacillota</taxon>
        <taxon>Bacilli</taxon>
        <taxon>Lactobacillales</taxon>
        <taxon>Streptococcaceae</taxon>
        <taxon>Streptococcus</taxon>
    </lineage>
</organism>
<feature type="transmembrane region" description="Helical" evidence="4">
    <location>
        <begin position="12"/>
        <end position="31"/>
    </location>
</feature>
<evidence type="ECO:0000256" key="4">
    <source>
        <dbReference type="SAM" id="Phobius"/>
    </source>
</evidence>
<keyword evidence="4" id="KW-0472">Membrane</keyword>
<dbReference type="InterPro" id="IPR023365">
    <property type="entry name" value="Sortase_dom-sf"/>
</dbReference>
<dbReference type="Gene3D" id="2.40.260.10">
    <property type="entry name" value="Sortase"/>
    <property type="match status" value="1"/>
</dbReference>
<dbReference type="Proteomes" id="UP001595807">
    <property type="component" value="Unassembled WGS sequence"/>
</dbReference>
<evidence type="ECO:0000256" key="2">
    <source>
        <dbReference type="ARBA" id="ARBA00022801"/>
    </source>
</evidence>
<reference evidence="6" key="1">
    <citation type="journal article" date="2019" name="Int. J. Syst. Evol. Microbiol.">
        <title>The Global Catalogue of Microorganisms (GCM) 10K type strain sequencing project: providing services to taxonomists for standard genome sequencing and annotation.</title>
        <authorList>
            <consortium name="The Broad Institute Genomics Platform"/>
            <consortium name="The Broad Institute Genome Sequencing Center for Infectious Disease"/>
            <person name="Wu L."/>
            <person name="Ma J."/>
        </authorList>
    </citation>
    <scope>NUCLEOTIDE SEQUENCE [LARGE SCALE GENOMIC DNA]</scope>
    <source>
        <strain evidence="6">CCUG 67170</strain>
    </source>
</reference>
<keyword evidence="3" id="KW-0788">Thiol protease</keyword>
<dbReference type="Pfam" id="PF04203">
    <property type="entry name" value="Sortase"/>
    <property type="match status" value="1"/>
</dbReference>
<dbReference type="InterPro" id="IPR005754">
    <property type="entry name" value="Sortase"/>
</dbReference>
<dbReference type="SUPFAM" id="SSF63817">
    <property type="entry name" value="Sortase"/>
    <property type="match status" value="1"/>
</dbReference>
<accession>A0ABV8CVI6</accession>
<sequence>MARKKQPRRWRRLLSNTFMVLLMLIGLALIFNKPIRNWIIGSNSNKYQITNVSKEKVEENKTVETTFDFDQVESLSLEAVLAAQMNKTDLPVIGGIAIPELNINLPIFKGMGNTELMYGAGTMKENQVMGQGNYALASHHVFGLSGSSAMLFSPLDNAKSGMKIYLTDKTKVYTYSITEVETVSPDHIEVIDDTPGATEITLVTCNDAEATGRIIVYGTYEGEVAFDQASDEIIAAFNTSYNQIN</sequence>
<dbReference type="InterPro" id="IPR042007">
    <property type="entry name" value="Sortase_A"/>
</dbReference>